<comment type="function">
    <text evidence="10">Part of an ABC transporter complex. Responsible for energy coupling to the transport system.</text>
</comment>
<evidence type="ECO:0000256" key="9">
    <source>
        <dbReference type="ARBA" id="ARBA00025157"/>
    </source>
</evidence>
<comment type="similarity">
    <text evidence="2 10">Belongs to the ABC transporter superfamily.</text>
</comment>
<evidence type="ECO:0000256" key="1">
    <source>
        <dbReference type="ARBA" id="ARBA00004202"/>
    </source>
</evidence>
<dbReference type="InterPro" id="IPR017871">
    <property type="entry name" value="ABC_transporter-like_CS"/>
</dbReference>
<dbReference type="PANTHER" id="PTHR43553">
    <property type="entry name" value="HEAVY METAL TRANSPORTER"/>
    <property type="match status" value="1"/>
</dbReference>
<dbReference type="EMBL" id="BAABLV010000031">
    <property type="protein sequence ID" value="GAA4900638.1"/>
    <property type="molecule type" value="Genomic_DNA"/>
</dbReference>
<reference evidence="13" key="1">
    <citation type="journal article" date="2019" name="Int. J. Syst. Evol. Microbiol.">
        <title>The Global Catalogue of Microorganisms (GCM) 10K type strain sequencing project: providing services to taxonomists for standard genome sequencing and annotation.</title>
        <authorList>
            <consortium name="The Broad Institute Genomics Platform"/>
            <consortium name="The Broad Institute Genome Sequencing Center for Infectious Disease"/>
            <person name="Wu L."/>
            <person name="Ma J."/>
        </authorList>
    </citation>
    <scope>NUCLEOTIDE SEQUENCE [LARGE SCALE GENOMIC DNA]</scope>
    <source>
        <strain evidence="13">JCM 19125</strain>
    </source>
</reference>
<keyword evidence="3 10" id="KW-0813">Transport</keyword>
<keyword evidence="6 10" id="KW-0067">ATP-binding</keyword>
<keyword evidence="5 10" id="KW-0547">Nucleotide-binding</keyword>
<dbReference type="PROSITE" id="PS50893">
    <property type="entry name" value="ABC_TRANSPORTER_2"/>
    <property type="match status" value="1"/>
</dbReference>
<evidence type="ECO:0000313" key="13">
    <source>
        <dbReference type="Proteomes" id="UP001501521"/>
    </source>
</evidence>
<evidence type="ECO:0000259" key="11">
    <source>
        <dbReference type="PROSITE" id="PS50893"/>
    </source>
</evidence>
<name>A0ABP9FG69_9ACTN</name>
<dbReference type="SUPFAM" id="SSF52540">
    <property type="entry name" value="P-loop containing nucleoside triphosphate hydrolases"/>
    <property type="match status" value="1"/>
</dbReference>
<dbReference type="PROSITE" id="PS00211">
    <property type="entry name" value="ABC_TRANSPORTER_1"/>
    <property type="match status" value="1"/>
</dbReference>
<evidence type="ECO:0000313" key="12">
    <source>
        <dbReference type="EMBL" id="GAA4900638.1"/>
    </source>
</evidence>
<dbReference type="InterPro" id="IPR003593">
    <property type="entry name" value="AAA+_ATPase"/>
</dbReference>
<dbReference type="RefSeq" id="WP_345582439.1">
    <property type="nucleotide sequence ID" value="NZ_BAABLV010000031.1"/>
</dbReference>
<proteinExistence type="inferred from homology"/>
<dbReference type="Gene3D" id="3.40.50.300">
    <property type="entry name" value="P-loop containing nucleotide triphosphate hydrolases"/>
    <property type="match status" value="1"/>
</dbReference>
<dbReference type="InterPro" id="IPR027417">
    <property type="entry name" value="P-loop_NTPase"/>
</dbReference>
<gene>
    <name evidence="12" type="ORF">GCM10025789_18920</name>
</gene>
<comment type="function">
    <text evidence="9">Probably part of an ABC transporter complex. Responsible for energy coupling to the transport system.</text>
</comment>
<accession>A0ABP9FG69</accession>
<evidence type="ECO:0000256" key="3">
    <source>
        <dbReference type="ARBA" id="ARBA00022448"/>
    </source>
</evidence>
<keyword evidence="8 10" id="KW-0472">Membrane</keyword>
<dbReference type="InterPro" id="IPR050095">
    <property type="entry name" value="ECF_ABC_transporter_ATP-bd"/>
</dbReference>
<sequence>MLAAEHVTVAYPGGPAVLKGASIRLPRRKVALLGANGSGKSTLLQTLAGAVRPAGGSVLLDGTPLVHSRAGLRGHRRRVQLVLQDPDDQLFSADVRQDVSFGPLNLGLAEAEAAARVDETLAQLGIAHLAARPTHHLSYGERKRVALAGAVAMRPDHLLLDEPTAGLDPEGVHELLVALDGLDSAILLATHHVAFALAWADEVAVVVDGQVRQGPVSLLGDADLLAAARLHRPWPLELAARLGLAGTPRHLDDVTALLEAR</sequence>
<protein>
    <recommendedName>
        <fullName evidence="10">ABC transporter ATP-binding protein</fullName>
    </recommendedName>
</protein>
<evidence type="ECO:0000256" key="5">
    <source>
        <dbReference type="ARBA" id="ARBA00022741"/>
    </source>
</evidence>
<dbReference type="Pfam" id="PF00005">
    <property type="entry name" value="ABC_tran"/>
    <property type="match status" value="1"/>
</dbReference>
<dbReference type="InterPro" id="IPR003439">
    <property type="entry name" value="ABC_transporter-like_ATP-bd"/>
</dbReference>
<dbReference type="Proteomes" id="UP001501521">
    <property type="component" value="Unassembled WGS sequence"/>
</dbReference>
<evidence type="ECO:0000256" key="6">
    <source>
        <dbReference type="ARBA" id="ARBA00022840"/>
    </source>
</evidence>
<organism evidence="12 13">
    <name type="scientific">Tessaracoccus lubricantis</name>
    <dbReference type="NCBI Taxonomy" id="545543"/>
    <lineage>
        <taxon>Bacteria</taxon>
        <taxon>Bacillati</taxon>
        <taxon>Actinomycetota</taxon>
        <taxon>Actinomycetes</taxon>
        <taxon>Propionibacteriales</taxon>
        <taxon>Propionibacteriaceae</taxon>
        <taxon>Tessaracoccus</taxon>
    </lineage>
</organism>
<evidence type="ECO:0000256" key="7">
    <source>
        <dbReference type="ARBA" id="ARBA00022967"/>
    </source>
</evidence>
<evidence type="ECO:0000256" key="2">
    <source>
        <dbReference type="ARBA" id="ARBA00005417"/>
    </source>
</evidence>
<dbReference type="SMART" id="SM00382">
    <property type="entry name" value="AAA"/>
    <property type="match status" value="1"/>
</dbReference>
<evidence type="ECO:0000256" key="4">
    <source>
        <dbReference type="ARBA" id="ARBA00022475"/>
    </source>
</evidence>
<dbReference type="PANTHER" id="PTHR43553:SF24">
    <property type="entry name" value="ENERGY-COUPLING FACTOR TRANSPORTER ATP-BINDING PROTEIN ECFA1"/>
    <property type="match status" value="1"/>
</dbReference>
<comment type="caution">
    <text evidence="12">The sequence shown here is derived from an EMBL/GenBank/DDBJ whole genome shotgun (WGS) entry which is preliminary data.</text>
</comment>
<dbReference type="CDD" id="cd03225">
    <property type="entry name" value="ABC_cobalt_CbiO_domain1"/>
    <property type="match status" value="1"/>
</dbReference>
<evidence type="ECO:0000256" key="8">
    <source>
        <dbReference type="ARBA" id="ARBA00023136"/>
    </source>
</evidence>
<keyword evidence="13" id="KW-1185">Reference proteome</keyword>
<keyword evidence="7" id="KW-1278">Translocase</keyword>
<dbReference type="InterPro" id="IPR015856">
    <property type="entry name" value="ABC_transpr_CbiO/EcfA_su"/>
</dbReference>
<comment type="subcellular location">
    <subcellularLocation>
        <location evidence="1 10">Cell membrane</location>
        <topology evidence="1 10">Peripheral membrane protein</topology>
    </subcellularLocation>
</comment>
<dbReference type="InterPro" id="IPR005876">
    <property type="entry name" value="Co_trans_ATP-bd"/>
</dbReference>
<dbReference type="NCBIfam" id="TIGR01166">
    <property type="entry name" value="cbiO"/>
    <property type="match status" value="1"/>
</dbReference>
<evidence type="ECO:0000256" key="10">
    <source>
        <dbReference type="RuleBase" id="RU364103"/>
    </source>
</evidence>
<feature type="domain" description="ABC transporter" evidence="11">
    <location>
        <begin position="2"/>
        <end position="233"/>
    </location>
</feature>
<dbReference type="GO" id="GO:0005524">
    <property type="term" value="F:ATP binding"/>
    <property type="evidence" value="ECO:0007669"/>
    <property type="project" value="UniProtKB-KW"/>
</dbReference>
<keyword evidence="4 10" id="KW-1003">Cell membrane</keyword>